<keyword evidence="2" id="KW-1185">Reference proteome</keyword>
<organism evidence="1 2">
    <name type="scientific">Monilinia fructicola</name>
    <name type="common">Brown rot fungus</name>
    <name type="synonym">Ciboria fructicola</name>
    <dbReference type="NCBI Taxonomy" id="38448"/>
    <lineage>
        <taxon>Eukaryota</taxon>
        <taxon>Fungi</taxon>
        <taxon>Dikarya</taxon>
        <taxon>Ascomycota</taxon>
        <taxon>Pezizomycotina</taxon>
        <taxon>Leotiomycetes</taxon>
        <taxon>Helotiales</taxon>
        <taxon>Sclerotiniaceae</taxon>
        <taxon>Monilinia</taxon>
    </lineage>
</organism>
<gene>
    <name evidence="1" type="ORF">EYC84_007935</name>
</gene>
<comment type="caution">
    <text evidence="1">The sequence shown here is derived from an EMBL/GenBank/DDBJ whole genome shotgun (WGS) entry which is preliminary data.</text>
</comment>
<dbReference type="AlphaFoldDB" id="A0A5M9JI40"/>
<reference evidence="1 2" key="1">
    <citation type="submission" date="2019-06" db="EMBL/GenBank/DDBJ databases">
        <title>Genome Sequence of the Brown Rot Fungal Pathogen Monilinia fructicola.</title>
        <authorList>
            <person name="De Miccolis Angelini R.M."/>
            <person name="Landi L."/>
            <person name="Abate D."/>
            <person name="Pollastro S."/>
            <person name="Romanazzi G."/>
            <person name="Faretra F."/>
        </authorList>
    </citation>
    <scope>NUCLEOTIDE SEQUENCE [LARGE SCALE GENOMIC DNA]</scope>
    <source>
        <strain evidence="1 2">Mfrc123</strain>
    </source>
</reference>
<sequence length="124" mass="14287">MRRRPLLGYDSRSSFQLPPEQLGTDDVYRFIFTSIRYKLQVISTYRLYQFKSPTPTPTPTSSNFNSPASTFFLLIDIPLLILLNINFYFESFNLSFLPQSTSLHLISSHLISLLIISSSSRTLQ</sequence>
<accession>A0A5M9JI40</accession>
<proteinExistence type="predicted"/>
<dbReference type="EMBL" id="VICG01000009">
    <property type="protein sequence ID" value="KAA8568961.1"/>
    <property type="molecule type" value="Genomic_DNA"/>
</dbReference>
<evidence type="ECO:0000313" key="2">
    <source>
        <dbReference type="Proteomes" id="UP000322873"/>
    </source>
</evidence>
<evidence type="ECO:0000313" key="1">
    <source>
        <dbReference type="EMBL" id="KAA8568961.1"/>
    </source>
</evidence>
<dbReference type="Proteomes" id="UP000322873">
    <property type="component" value="Unassembled WGS sequence"/>
</dbReference>
<name>A0A5M9JI40_MONFR</name>
<protein>
    <submittedName>
        <fullName evidence="1">Uncharacterized protein</fullName>
    </submittedName>
</protein>